<evidence type="ECO:0000256" key="1">
    <source>
        <dbReference type="SAM" id="SignalP"/>
    </source>
</evidence>
<keyword evidence="1" id="KW-0732">Signal</keyword>
<dbReference type="RefSeq" id="XP_066654081.1">
    <property type="nucleotide sequence ID" value="XM_066800875.1"/>
</dbReference>
<evidence type="ECO:0008006" key="4">
    <source>
        <dbReference type="Google" id="ProtNLM"/>
    </source>
</evidence>
<dbReference type="GeneID" id="92033781"/>
<dbReference type="EMBL" id="JBBPEH010000008">
    <property type="protein sequence ID" value="KAK7535356.1"/>
    <property type="molecule type" value="Genomic_DNA"/>
</dbReference>
<protein>
    <recommendedName>
        <fullName evidence="4">Secreted protein</fullName>
    </recommendedName>
</protein>
<proteinExistence type="predicted"/>
<sequence length="101" mass="11533">MTAPQRWRKLCLWVGVAVAVECRAWNRMGWVRRVMDEWSAVQCSGDRCPSAMQKTRNNLQGPMCYSYSYPAPPPHASRVLCCRRAVLCRLLGVVRAHPQSI</sequence>
<feature type="chain" id="PRO_5046854932" description="Secreted protein" evidence="1">
    <location>
        <begin position="20"/>
        <end position="101"/>
    </location>
</feature>
<organism evidence="2 3">
    <name type="scientific">Phyllosticta citribraziliensis</name>
    <dbReference type="NCBI Taxonomy" id="989973"/>
    <lineage>
        <taxon>Eukaryota</taxon>
        <taxon>Fungi</taxon>
        <taxon>Dikarya</taxon>
        <taxon>Ascomycota</taxon>
        <taxon>Pezizomycotina</taxon>
        <taxon>Dothideomycetes</taxon>
        <taxon>Dothideomycetes incertae sedis</taxon>
        <taxon>Botryosphaeriales</taxon>
        <taxon>Phyllostictaceae</taxon>
        <taxon>Phyllosticta</taxon>
    </lineage>
</organism>
<evidence type="ECO:0000313" key="2">
    <source>
        <dbReference type="EMBL" id="KAK7535356.1"/>
    </source>
</evidence>
<reference evidence="2 3" key="1">
    <citation type="submission" date="2024-04" db="EMBL/GenBank/DDBJ databases">
        <title>Phyllosticta paracitricarpa is synonymous to the EU quarantine fungus P. citricarpa based on phylogenomic analyses.</title>
        <authorList>
            <consortium name="Lawrence Berkeley National Laboratory"/>
            <person name="Van ingen-buijs V.A."/>
            <person name="Van westerhoven A.C."/>
            <person name="Haridas S."/>
            <person name="Skiadas P."/>
            <person name="Martin F."/>
            <person name="Groenewald J.Z."/>
            <person name="Crous P.W."/>
            <person name="Seidl M.F."/>
        </authorList>
    </citation>
    <scope>NUCLEOTIDE SEQUENCE [LARGE SCALE GENOMIC DNA]</scope>
    <source>
        <strain evidence="2 3">CPC 17464</strain>
    </source>
</reference>
<keyword evidence="3" id="KW-1185">Reference proteome</keyword>
<comment type="caution">
    <text evidence="2">The sequence shown here is derived from an EMBL/GenBank/DDBJ whole genome shotgun (WGS) entry which is preliminary data.</text>
</comment>
<name>A0ABR1LJG2_9PEZI</name>
<gene>
    <name evidence="2" type="ORF">J3D65DRAFT_630982</name>
</gene>
<feature type="signal peptide" evidence="1">
    <location>
        <begin position="1"/>
        <end position="19"/>
    </location>
</feature>
<evidence type="ECO:0000313" key="3">
    <source>
        <dbReference type="Proteomes" id="UP001360953"/>
    </source>
</evidence>
<accession>A0ABR1LJG2</accession>
<dbReference type="Proteomes" id="UP001360953">
    <property type="component" value="Unassembled WGS sequence"/>
</dbReference>